<name>A0AAD7DAV9_MYCRO</name>
<protein>
    <submittedName>
        <fullName evidence="1">Uncharacterized protein</fullName>
    </submittedName>
</protein>
<evidence type="ECO:0000313" key="2">
    <source>
        <dbReference type="Proteomes" id="UP001221757"/>
    </source>
</evidence>
<reference evidence="1" key="1">
    <citation type="submission" date="2023-03" db="EMBL/GenBank/DDBJ databases">
        <title>Massive genome expansion in bonnet fungi (Mycena s.s.) driven by repeated elements and novel gene families across ecological guilds.</title>
        <authorList>
            <consortium name="Lawrence Berkeley National Laboratory"/>
            <person name="Harder C.B."/>
            <person name="Miyauchi S."/>
            <person name="Viragh M."/>
            <person name="Kuo A."/>
            <person name="Thoen E."/>
            <person name="Andreopoulos B."/>
            <person name="Lu D."/>
            <person name="Skrede I."/>
            <person name="Drula E."/>
            <person name="Henrissat B."/>
            <person name="Morin E."/>
            <person name="Kohler A."/>
            <person name="Barry K."/>
            <person name="LaButti K."/>
            <person name="Morin E."/>
            <person name="Salamov A."/>
            <person name="Lipzen A."/>
            <person name="Mereny Z."/>
            <person name="Hegedus B."/>
            <person name="Baldrian P."/>
            <person name="Stursova M."/>
            <person name="Weitz H."/>
            <person name="Taylor A."/>
            <person name="Grigoriev I.V."/>
            <person name="Nagy L.G."/>
            <person name="Martin F."/>
            <person name="Kauserud H."/>
        </authorList>
    </citation>
    <scope>NUCLEOTIDE SEQUENCE</scope>
    <source>
        <strain evidence="1">CBHHK067</strain>
    </source>
</reference>
<dbReference type="Proteomes" id="UP001221757">
    <property type="component" value="Unassembled WGS sequence"/>
</dbReference>
<evidence type="ECO:0000313" key="1">
    <source>
        <dbReference type="EMBL" id="KAJ7686910.1"/>
    </source>
</evidence>
<sequence length="238" mass="26287">MSHPSSVPLLLAREGEVLRRRDATLPVDFPGSDAAFAAALTTAMAWTLWGGTTDIATGPEVLRRCSSTLTVDFAEAGPIVCLANTFQEGDRLLSMSLTVCTVDLLPLYLEDRDPLAVDDPTTVQTDLSRLSFWQLGPGKHGIERTASARQLDRTKPSNFQNWSYSMSCDNHQSKPAFVAILEVLVMGSAVWNMKYERSARPTSLKRPHALGTSYGWSSFYTFYCTFHQSRALCSKIGR</sequence>
<keyword evidence="2" id="KW-1185">Reference proteome</keyword>
<gene>
    <name evidence="1" type="ORF">B0H17DRAFT_1136579</name>
</gene>
<dbReference type="AlphaFoldDB" id="A0AAD7DAV9"/>
<dbReference type="EMBL" id="JARKIE010000092">
    <property type="protein sequence ID" value="KAJ7686910.1"/>
    <property type="molecule type" value="Genomic_DNA"/>
</dbReference>
<proteinExistence type="predicted"/>
<comment type="caution">
    <text evidence="1">The sequence shown here is derived from an EMBL/GenBank/DDBJ whole genome shotgun (WGS) entry which is preliminary data.</text>
</comment>
<organism evidence="1 2">
    <name type="scientific">Mycena rosella</name>
    <name type="common">Pink bonnet</name>
    <name type="synonym">Agaricus rosellus</name>
    <dbReference type="NCBI Taxonomy" id="1033263"/>
    <lineage>
        <taxon>Eukaryota</taxon>
        <taxon>Fungi</taxon>
        <taxon>Dikarya</taxon>
        <taxon>Basidiomycota</taxon>
        <taxon>Agaricomycotina</taxon>
        <taxon>Agaricomycetes</taxon>
        <taxon>Agaricomycetidae</taxon>
        <taxon>Agaricales</taxon>
        <taxon>Marasmiineae</taxon>
        <taxon>Mycenaceae</taxon>
        <taxon>Mycena</taxon>
    </lineage>
</organism>
<accession>A0AAD7DAV9</accession>